<dbReference type="PANTHER" id="PTHR33175">
    <property type="entry name" value="DNA-BINDING PROTEIN HU"/>
    <property type="match status" value="1"/>
</dbReference>
<dbReference type="InterPro" id="IPR010992">
    <property type="entry name" value="IHF-like_DNA-bd_dom_sf"/>
</dbReference>
<gene>
    <name evidence="8" type="primary">ihfA</name>
    <name evidence="8" type="synonym">himA</name>
    <name evidence="12" type="ORF">BJB45_16090</name>
</gene>
<name>W1NAR7_9GAMM</name>
<dbReference type="GO" id="GO:0006310">
    <property type="term" value="P:DNA recombination"/>
    <property type="evidence" value="ECO:0007669"/>
    <property type="project" value="UniProtKB-UniRule"/>
</dbReference>
<accession>W1NAR7</accession>
<dbReference type="GO" id="GO:0030527">
    <property type="term" value="F:structural constituent of chromatin"/>
    <property type="evidence" value="ECO:0007669"/>
    <property type="project" value="InterPro"/>
</dbReference>
<reference evidence="12 13" key="1">
    <citation type="submission" date="2013-08" db="EMBL/GenBank/DDBJ databases">
        <title>draft genome of Halomonas huanghegensis, strain BJGMM-B45T.</title>
        <authorList>
            <person name="Miao C."/>
            <person name="Wan Y."/>
            <person name="Jin W."/>
        </authorList>
    </citation>
    <scope>NUCLEOTIDE SEQUENCE [LARGE SCALE GENOMIC DNA]</scope>
    <source>
        <strain evidence="12 13">BJGMM-B45</strain>
    </source>
</reference>
<dbReference type="SUPFAM" id="SSF47729">
    <property type="entry name" value="IHF-like DNA-binding proteins"/>
    <property type="match status" value="1"/>
</dbReference>
<dbReference type="InterPro" id="IPR005684">
    <property type="entry name" value="IHF_alpha"/>
</dbReference>
<dbReference type="PRINTS" id="PR01727">
    <property type="entry name" value="DNABINDINGHU"/>
</dbReference>
<evidence type="ECO:0000256" key="4">
    <source>
        <dbReference type="ARBA" id="ARBA00023015"/>
    </source>
</evidence>
<feature type="compositionally biased region" description="Basic and acidic residues" evidence="11">
    <location>
        <begin position="69"/>
        <end position="85"/>
    </location>
</feature>
<dbReference type="CDD" id="cd13835">
    <property type="entry name" value="IHF_A"/>
    <property type="match status" value="1"/>
</dbReference>
<protein>
    <recommendedName>
        <fullName evidence="2 8">Integration host factor subunit alpha</fullName>
        <shortName evidence="8">IHF-alpha</shortName>
    </recommendedName>
</protein>
<proteinExistence type="inferred from homology"/>
<evidence type="ECO:0000256" key="8">
    <source>
        <dbReference type="HAMAP-Rule" id="MF_00380"/>
    </source>
</evidence>
<dbReference type="PROSITE" id="PS00045">
    <property type="entry name" value="HISTONE_LIKE"/>
    <property type="match status" value="1"/>
</dbReference>
<dbReference type="GO" id="GO:0009893">
    <property type="term" value="P:positive regulation of metabolic process"/>
    <property type="evidence" value="ECO:0007669"/>
    <property type="project" value="UniProtKB-ARBA"/>
</dbReference>
<keyword evidence="7 8" id="KW-0233">DNA recombination</keyword>
<dbReference type="Gene3D" id="4.10.520.10">
    <property type="entry name" value="IHF-like DNA-binding proteins"/>
    <property type="match status" value="1"/>
</dbReference>
<dbReference type="NCBIfam" id="NF001401">
    <property type="entry name" value="PRK00285.1"/>
    <property type="match status" value="1"/>
</dbReference>
<comment type="subunit">
    <text evidence="8 10">Heterodimer of an alpha and a beta chain.</text>
</comment>
<dbReference type="PATRIC" id="fig|1178482.3.peg.476"/>
<dbReference type="GO" id="GO:0006355">
    <property type="term" value="P:regulation of DNA-templated transcription"/>
    <property type="evidence" value="ECO:0007669"/>
    <property type="project" value="UniProtKB-UniRule"/>
</dbReference>
<dbReference type="InterPro" id="IPR020816">
    <property type="entry name" value="Histone-like_DNA-bd_CS"/>
</dbReference>
<dbReference type="eggNOG" id="COG0776">
    <property type="taxonomic scope" value="Bacteria"/>
</dbReference>
<dbReference type="GO" id="GO:0005829">
    <property type="term" value="C:cytosol"/>
    <property type="evidence" value="ECO:0007669"/>
    <property type="project" value="TreeGrafter"/>
</dbReference>
<dbReference type="EMBL" id="AVBC01000014">
    <property type="protein sequence ID" value="ERL52657.1"/>
    <property type="molecule type" value="Genomic_DNA"/>
</dbReference>
<comment type="caution">
    <text evidence="12">The sequence shown here is derived from an EMBL/GenBank/DDBJ whole genome shotgun (WGS) entry which is preliminary data.</text>
</comment>
<evidence type="ECO:0000313" key="12">
    <source>
        <dbReference type="EMBL" id="ERL52657.1"/>
    </source>
</evidence>
<dbReference type="InterPro" id="IPR000119">
    <property type="entry name" value="Hist_DNA-bd"/>
</dbReference>
<comment type="similarity">
    <text evidence="1 8 9">Belongs to the bacterial histone-like protein family.</text>
</comment>
<keyword evidence="5 8" id="KW-0238">DNA-binding</keyword>
<keyword evidence="6 8" id="KW-0804">Transcription</keyword>
<dbReference type="Proteomes" id="UP000019113">
    <property type="component" value="Unassembled WGS sequence"/>
</dbReference>
<keyword evidence="4 8" id="KW-0805">Transcription regulation</keyword>
<dbReference type="HAMAP" id="MF_00380">
    <property type="entry name" value="IHF_alpha"/>
    <property type="match status" value="1"/>
</dbReference>
<keyword evidence="13" id="KW-1185">Reference proteome</keyword>
<evidence type="ECO:0000256" key="2">
    <source>
        <dbReference type="ARBA" id="ARBA00018329"/>
    </source>
</evidence>
<evidence type="ECO:0000256" key="9">
    <source>
        <dbReference type="RuleBase" id="RU003939"/>
    </source>
</evidence>
<dbReference type="GO" id="GO:0006417">
    <property type="term" value="P:regulation of translation"/>
    <property type="evidence" value="ECO:0007669"/>
    <property type="project" value="UniProtKB-UniRule"/>
</dbReference>
<evidence type="ECO:0000256" key="5">
    <source>
        <dbReference type="ARBA" id="ARBA00023125"/>
    </source>
</evidence>
<evidence type="ECO:0000256" key="7">
    <source>
        <dbReference type="ARBA" id="ARBA00023172"/>
    </source>
</evidence>
<dbReference type="FunFam" id="4.10.520.10:FF:000002">
    <property type="entry name" value="Integration host factor subunit alpha"/>
    <property type="match status" value="1"/>
</dbReference>
<dbReference type="STRING" id="1178482.AR456_10595"/>
<dbReference type="PANTHER" id="PTHR33175:SF2">
    <property type="entry name" value="INTEGRATION HOST FACTOR SUBUNIT ALPHA"/>
    <property type="match status" value="1"/>
</dbReference>
<dbReference type="GO" id="GO:0003677">
    <property type="term" value="F:DNA binding"/>
    <property type="evidence" value="ECO:0007669"/>
    <property type="project" value="UniProtKB-UniRule"/>
</dbReference>
<evidence type="ECO:0000256" key="1">
    <source>
        <dbReference type="ARBA" id="ARBA00010529"/>
    </source>
</evidence>
<dbReference type="SMART" id="SM00411">
    <property type="entry name" value="BHL"/>
    <property type="match status" value="1"/>
</dbReference>
<keyword evidence="3 8" id="KW-0810">Translation regulation</keyword>
<dbReference type="NCBIfam" id="TIGR00987">
    <property type="entry name" value="himA"/>
    <property type="match status" value="1"/>
</dbReference>
<sequence length="116" mass="13168">MSADGWQDHHHEDDNMGALTKAELAEHLHTELGLSKREAKSMVEAFFEEIRACLRENEQVKLSGFGNFDLRDKRERPGRNPKTGEEIPISARRVVTFRPGQKLKSQVGDSDSDFDS</sequence>
<dbReference type="AlphaFoldDB" id="W1NAR7"/>
<dbReference type="Pfam" id="PF00216">
    <property type="entry name" value="Bac_DNA_binding"/>
    <property type="match status" value="1"/>
</dbReference>
<comment type="function">
    <text evidence="8 10">This protein is one of the two subunits of integration host factor, a specific DNA-binding protein that functions in genetic recombination as well as in transcriptional and translational control.</text>
</comment>
<evidence type="ECO:0000313" key="13">
    <source>
        <dbReference type="Proteomes" id="UP000019113"/>
    </source>
</evidence>
<organism evidence="12 13">
    <name type="scientific">Halomonas huangheensis</name>
    <dbReference type="NCBI Taxonomy" id="1178482"/>
    <lineage>
        <taxon>Bacteria</taxon>
        <taxon>Pseudomonadati</taxon>
        <taxon>Pseudomonadota</taxon>
        <taxon>Gammaproteobacteria</taxon>
        <taxon>Oceanospirillales</taxon>
        <taxon>Halomonadaceae</taxon>
        <taxon>Halomonas</taxon>
    </lineage>
</organism>
<evidence type="ECO:0000256" key="3">
    <source>
        <dbReference type="ARBA" id="ARBA00022845"/>
    </source>
</evidence>
<evidence type="ECO:0000256" key="10">
    <source>
        <dbReference type="RuleBase" id="RU004485"/>
    </source>
</evidence>
<evidence type="ECO:0000256" key="6">
    <source>
        <dbReference type="ARBA" id="ARBA00023163"/>
    </source>
</evidence>
<evidence type="ECO:0000256" key="11">
    <source>
        <dbReference type="SAM" id="MobiDB-lite"/>
    </source>
</evidence>
<feature type="region of interest" description="Disordered" evidence="11">
    <location>
        <begin position="68"/>
        <end position="88"/>
    </location>
</feature>